<feature type="transmembrane region" description="Helical" evidence="6">
    <location>
        <begin position="97"/>
        <end position="119"/>
    </location>
</feature>
<evidence type="ECO:0000259" key="7">
    <source>
        <dbReference type="Pfam" id="PF04138"/>
    </source>
</evidence>
<keyword evidence="3 6" id="KW-0812">Transmembrane</keyword>
<evidence type="ECO:0000256" key="6">
    <source>
        <dbReference type="SAM" id="Phobius"/>
    </source>
</evidence>
<comment type="similarity">
    <text evidence="2">Belongs to the GtrA family.</text>
</comment>
<dbReference type="PANTHER" id="PTHR38459">
    <property type="entry name" value="PROPHAGE BACTOPRENOL-LINKED GLUCOSE TRANSLOCASE HOMOLOG"/>
    <property type="match status" value="1"/>
</dbReference>
<dbReference type="Pfam" id="PF04138">
    <property type="entry name" value="GtrA_DPMS_TM"/>
    <property type="match status" value="1"/>
</dbReference>
<protein>
    <recommendedName>
        <fullName evidence="7">GtrA/DPMS transmembrane domain-containing protein</fullName>
    </recommendedName>
</protein>
<evidence type="ECO:0000256" key="1">
    <source>
        <dbReference type="ARBA" id="ARBA00004141"/>
    </source>
</evidence>
<evidence type="ECO:0000256" key="3">
    <source>
        <dbReference type="ARBA" id="ARBA00022692"/>
    </source>
</evidence>
<keyword evidence="4 6" id="KW-1133">Transmembrane helix</keyword>
<keyword evidence="9" id="KW-1185">Reference proteome</keyword>
<evidence type="ECO:0000256" key="5">
    <source>
        <dbReference type="ARBA" id="ARBA00023136"/>
    </source>
</evidence>
<reference evidence="9" key="1">
    <citation type="submission" date="2015-12" db="EMBL/GenBank/DDBJ databases">
        <authorList>
            <person name="Zhang G."/>
            <person name="Stingl U."/>
        </authorList>
    </citation>
    <scope>NUCLEOTIDE SEQUENCE [LARGE SCALE GENOMIC DNA]</scope>
    <source>
        <strain evidence="9">ZGT108</strain>
    </source>
</reference>
<dbReference type="PANTHER" id="PTHR38459:SF1">
    <property type="entry name" value="PROPHAGE BACTOPRENOL-LINKED GLUCOSE TRANSLOCASE HOMOLOG"/>
    <property type="match status" value="1"/>
</dbReference>
<dbReference type="Proteomes" id="UP000053690">
    <property type="component" value="Unassembled WGS sequence"/>
</dbReference>
<dbReference type="InterPro" id="IPR007267">
    <property type="entry name" value="GtrA_DPMS_TM"/>
</dbReference>
<dbReference type="GO" id="GO:0000271">
    <property type="term" value="P:polysaccharide biosynthetic process"/>
    <property type="evidence" value="ECO:0007669"/>
    <property type="project" value="InterPro"/>
</dbReference>
<comment type="caution">
    <text evidence="8">The sequence shown here is derived from an EMBL/GenBank/DDBJ whole genome shotgun (WGS) entry which is preliminary data.</text>
</comment>
<dbReference type="STRING" id="1685378.AVO44_10405"/>
<dbReference type="GO" id="GO:0005886">
    <property type="term" value="C:plasma membrane"/>
    <property type="evidence" value="ECO:0007669"/>
    <property type="project" value="TreeGrafter"/>
</dbReference>
<keyword evidence="5 6" id="KW-0472">Membrane</keyword>
<sequence>MTSDFGGVHRSAQKHIEETECKGGFPKMPSSQFLKFAIVGAVAFVVDAGLLLIAIEGLNWAPEVARLLSFLGAVTTTWYLNRTFTFATQASPTVKEFISYVLAMSFGLAVNYAVFVAVIRLNEIAGAHPVIALVPSTLAGMIINFLFSRRILDAGDAPK</sequence>
<evidence type="ECO:0000313" key="9">
    <source>
        <dbReference type="Proteomes" id="UP000053690"/>
    </source>
</evidence>
<gene>
    <name evidence="8" type="ORF">AVO44_10405</name>
</gene>
<dbReference type="EMBL" id="LQBP01000005">
    <property type="protein sequence ID" value="KUJ78799.1"/>
    <property type="molecule type" value="Genomic_DNA"/>
</dbReference>
<organism evidence="8 9">
    <name type="scientific">Ruegeria profundi</name>
    <dbReference type="NCBI Taxonomy" id="1685378"/>
    <lineage>
        <taxon>Bacteria</taxon>
        <taxon>Pseudomonadati</taxon>
        <taxon>Pseudomonadota</taxon>
        <taxon>Alphaproteobacteria</taxon>
        <taxon>Rhodobacterales</taxon>
        <taxon>Roseobacteraceae</taxon>
        <taxon>Ruegeria</taxon>
    </lineage>
</organism>
<dbReference type="AlphaFoldDB" id="A0A0X3TSX5"/>
<feature type="transmembrane region" description="Helical" evidence="6">
    <location>
        <begin position="33"/>
        <end position="55"/>
    </location>
</feature>
<feature type="transmembrane region" description="Helical" evidence="6">
    <location>
        <begin position="125"/>
        <end position="147"/>
    </location>
</feature>
<evidence type="ECO:0000256" key="2">
    <source>
        <dbReference type="ARBA" id="ARBA00009399"/>
    </source>
</evidence>
<feature type="domain" description="GtrA/DPMS transmembrane" evidence="7">
    <location>
        <begin position="35"/>
        <end position="151"/>
    </location>
</feature>
<comment type="subcellular location">
    <subcellularLocation>
        <location evidence="1">Membrane</location>
        <topology evidence="1">Multi-pass membrane protein</topology>
    </subcellularLocation>
</comment>
<proteinExistence type="inferred from homology"/>
<name>A0A0X3TSX5_9RHOB</name>
<accession>A0A0X3TSX5</accession>
<feature type="transmembrane region" description="Helical" evidence="6">
    <location>
        <begin position="67"/>
        <end position="85"/>
    </location>
</feature>
<evidence type="ECO:0000256" key="4">
    <source>
        <dbReference type="ARBA" id="ARBA00022989"/>
    </source>
</evidence>
<evidence type="ECO:0000313" key="8">
    <source>
        <dbReference type="EMBL" id="KUJ78799.1"/>
    </source>
</evidence>
<dbReference type="InterPro" id="IPR051401">
    <property type="entry name" value="GtrA_CellWall_Glycosyl"/>
</dbReference>